<gene>
    <name evidence="1" type="ORF">MRB53_005680</name>
</gene>
<name>A0ACC2MDR7_PERAE</name>
<accession>A0ACC2MDR7</accession>
<dbReference type="Proteomes" id="UP001234297">
    <property type="component" value="Chromosome 2"/>
</dbReference>
<keyword evidence="2" id="KW-1185">Reference proteome</keyword>
<reference evidence="1 2" key="1">
    <citation type="journal article" date="2022" name="Hortic Res">
        <title>A haplotype resolved chromosomal level avocado genome allows analysis of novel avocado genes.</title>
        <authorList>
            <person name="Nath O."/>
            <person name="Fletcher S.J."/>
            <person name="Hayward A."/>
            <person name="Shaw L.M."/>
            <person name="Masouleh A.K."/>
            <person name="Furtado A."/>
            <person name="Henry R.J."/>
            <person name="Mitter N."/>
        </authorList>
    </citation>
    <scope>NUCLEOTIDE SEQUENCE [LARGE SCALE GENOMIC DNA]</scope>
    <source>
        <strain evidence="2">cv. Hass</strain>
    </source>
</reference>
<sequence length="126" mass="14273">MPKAKGLQKSLQVCISKLRKSSSQLQLPSNPLSSRNWLLFASKYPRTPSFAVDCHKSNGHDHAATLADIKRSLFENFGSHSSDEGHDGYDNDKDHNPNVFTSHFFSCALVDPIQRPVRARRHLMIW</sequence>
<proteinExistence type="predicted"/>
<protein>
    <submittedName>
        <fullName evidence="1">Uncharacterized protein</fullName>
    </submittedName>
</protein>
<dbReference type="EMBL" id="CM056810">
    <property type="protein sequence ID" value="KAJ8643932.1"/>
    <property type="molecule type" value="Genomic_DNA"/>
</dbReference>
<evidence type="ECO:0000313" key="1">
    <source>
        <dbReference type="EMBL" id="KAJ8643932.1"/>
    </source>
</evidence>
<comment type="caution">
    <text evidence="1">The sequence shown here is derived from an EMBL/GenBank/DDBJ whole genome shotgun (WGS) entry which is preliminary data.</text>
</comment>
<organism evidence="1 2">
    <name type="scientific">Persea americana</name>
    <name type="common">Avocado</name>
    <dbReference type="NCBI Taxonomy" id="3435"/>
    <lineage>
        <taxon>Eukaryota</taxon>
        <taxon>Viridiplantae</taxon>
        <taxon>Streptophyta</taxon>
        <taxon>Embryophyta</taxon>
        <taxon>Tracheophyta</taxon>
        <taxon>Spermatophyta</taxon>
        <taxon>Magnoliopsida</taxon>
        <taxon>Magnoliidae</taxon>
        <taxon>Laurales</taxon>
        <taxon>Lauraceae</taxon>
        <taxon>Persea</taxon>
    </lineage>
</organism>
<evidence type="ECO:0000313" key="2">
    <source>
        <dbReference type="Proteomes" id="UP001234297"/>
    </source>
</evidence>